<keyword evidence="2" id="KW-1185">Reference proteome</keyword>
<name>A0A225WC22_9STRA</name>
<evidence type="ECO:0000313" key="2">
    <source>
        <dbReference type="Proteomes" id="UP000198211"/>
    </source>
</evidence>
<protein>
    <recommendedName>
        <fullName evidence="3">C2H2-type domain-containing protein</fullName>
    </recommendedName>
</protein>
<dbReference type="AlphaFoldDB" id="A0A225WC22"/>
<dbReference type="Proteomes" id="UP000198211">
    <property type="component" value="Unassembled WGS sequence"/>
</dbReference>
<accession>A0A225WC22</accession>
<dbReference type="EMBL" id="NBNE01001285">
    <property type="protein sequence ID" value="OWZ14669.1"/>
    <property type="molecule type" value="Genomic_DNA"/>
</dbReference>
<evidence type="ECO:0000313" key="1">
    <source>
        <dbReference type="EMBL" id="OWZ14669.1"/>
    </source>
</evidence>
<sequence length="61" mass="6971">MGKQRAPDGSAPTKLCERCGKEFSRSNFSKHTCNKPRKVAQTRKTINQKWWAKHRDAAVAK</sequence>
<reference evidence="2" key="1">
    <citation type="submission" date="2017-03" db="EMBL/GenBank/DDBJ databases">
        <title>Phytopthora megakarya and P. palmivora, two closely related causual agents of cacao black pod achieved similar genome size and gene model numbers by different mechanisms.</title>
        <authorList>
            <person name="Ali S."/>
            <person name="Shao J."/>
            <person name="Larry D.J."/>
            <person name="Kronmiller B."/>
            <person name="Shen D."/>
            <person name="Strem M.D."/>
            <person name="Melnick R.L."/>
            <person name="Guiltinan M.J."/>
            <person name="Tyler B.M."/>
            <person name="Meinhardt L.W."/>
            <person name="Bailey B.A."/>
        </authorList>
    </citation>
    <scope>NUCLEOTIDE SEQUENCE [LARGE SCALE GENOMIC DNA]</scope>
    <source>
        <strain evidence="2">zdho120</strain>
    </source>
</reference>
<comment type="caution">
    <text evidence="1">The sequence shown here is derived from an EMBL/GenBank/DDBJ whole genome shotgun (WGS) entry which is preliminary data.</text>
</comment>
<gene>
    <name evidence="1" type="ORF">PHMEG_00011813</name>
</gene>
<organism evidence="1 2">
    <name type="scientific">Phytophthora megakarya</name>
    <dbReference type="NCBI Taxonomy" id="4795"/>
    <lineage>
        <taxon>Eukaryota</taxon>
        <taxon>Sar</taxon>
        <taxon>Stramenopiles</taxon>
        <taxon>Oomycota</taxon>
        <taxon>Peronosporomycetes</taxon>
        <taxon>Peronosporales</taxon>
        <taxon>Peronosporaceae</taxon>
        <taxon>Phytophthora</taxon>
    </lineage>
</organism>
<proteinExistence type="predicted"/>
<evidence type="ECO:0008006" key="3">
    <source>
        <dbReference type="Google" id="ProtNLM"/>
    </source>
</evidence>